<name>A0A2T6AI93_9FLAO</name>
<reference evidence="1 2" key="1">
    <citation type="submission" date="2018-04" db="EMBL/GenBank/DDBJ databases">
        <title>Genomic Encyclopedia of Archaeal and Bacterial Type Strains, Phase II (KMG-II): from individual species to whole genera.</title>
        <authorList>
            <person name="Goeker M."/>
        </authorList>
    </citation>
    <scope>NUCLEOTIDE SEQUENCE [LARGE SCALE GENOMIC DNA]</scope>
    <source>
        <strain evidence="1 2">DSM 23082</strain>
    </source>
</reference>
<dbReference type="Proteomes" id="UP000244174">
    <property type="component" value="Unassembled WGS sequence"/>
</dbReference>
<accession>A0A2T6AI93</accession>
<keyword evidence="2" id="KW-1185">Reference proteome</keyword>
<dbReference type="OrthoDB" id="5525501at2"/>
<dbReference type="AlphaFoldDB" id="A0A2T6AI93"/>
<comment type="caution">
    <text evidence="1">The sequence shown here is derived from an EMBL/GenBank/DDBJ whole genome shotgun (WGS) entry which is preliminary data.</text>
</comment>
<evidence type="ECO:0000313" key="1">
    <source>
        <dbReference type="EMBL" id="PTX43533.1"/>
    </source>
</evidence>
<gene>
    <name evidence="1" type="ORF">C8P64_2061</name>
</gene>
<dbReference type="EMBL" id="QBKQ01000002">
    <property type="protein sequence ID" value="PTX43533.1"/>
    <property type="molecule type" value="Genomic_DNA"/>
</dbReference>
<evidence type="ECO:0000313" key="2">
    <source>
        <dbReference type="Proteomes" id="UP000244174"/>
    </source>
</evidence>
<dbReference type="RefSeq" id="WP_108171952.1">
    <property type="nucleotide sequence ID" value="NZ_QBKQ01000002.1"/>
</dbReference>
<sequence>MKYYLGSYYLLKIKPADFGTIKGSKIFTCCNCINKSYLDSWSISWSEDGKNINKNIRKEFKLSEQLINKIHNWTDKKLEENKIGWINNFSDLKTVLDYKKSFFSEEKDLQILSINFPETEKNQALNILSPTNQKSGEIGIYQNLKKEIKENTLEELLGFDLIGIEPGGDFHSFHCHDLKDDLISKFEIKINKNGLIQENKNWKEMVDYMNNSDNGFEPVPWFFVKVNRVKTAST</sequence>
<protein>
    <submittedName>
        <fullName evidence="1">Uncharacterized protein</fullName>
    </submittedName>
</protein>
<organism evidence="1 2">
    <name type="scientific">Christiangramia gaetbulicola</name>
    <dbReference type="NCBI Taxonomy" id="703340"/>
    <lineage>
        <taxon>Bacteria</taxon>
        <taxon>Pseudomonadati</taxon>
        <taxon>Bacteroidota</taxon>
        <taxon>Flavobacteriia</taxon>
        <taxon>Flavobacteriales</taxon>
        <taxon>Flavobacteriaceae</taxon>
        <taxon>Christiangramia</taxon>
    </lineage>
</organism>
<proteinExistence type="predicted"/>